<sequence>MDFSSVGNSYADVIHRIRKFRAFDEPEKKHIFQSFTEFCSPYKPPATLGKPGDVFLNRKTFKLYMREDSQWTQWHSTSDSSRLKYPELQNRFLWIVPNSGQRMVDFVPSSILQRFKILDATELLKSIVSLQQKQDLTRKRKSESSLNTKKGKKGRLSNIEPPVGWSGIDDPPTQPLTSMSAPIPRSNLTSSLSSTSPLQTPGSSSSRVSLHTSISMSPQIRRDRKLLERNELLERENQELKMSLRISKELEKDSHMASSMTESTGREESGDGTLSIDENDTRRPQLQSPPPTPSIPGNLSNEFMNRDMHHNEPLFPSTESESSSRDAGVEEAVDDIPDVAGDKKPSIQVKLEPQRTAATPHTQPEYIDLTLDSDDDQPYTSFRPVSKSLCTVSSTSCEAPCLQLTSNNPITTMNSKQTPKHNASATPSNSASPNRKGQSSNSGRNRTSTSISHSSQIPVASSIRVGPRPSTPKSTPTPTVFIKRSSVTSIPREASSIPSQDDDDDDDEIFEISLDQFRAAVKAGKKKAREEGPIPDLSNAQPRSQNKVQIPVVKAEPANQFIANSGELLNDLAQSPEASPDDAPAAAMDVLGECSDGGHETLVIDPDAMADSEDYDFDLAYPENEHQSPPPSPPSRDADIKMEVVDAEFAHKIPDVNMGNVEMERAAPNNEGEENQEEGEEEEDLIANLGLTLDALRVSFRGKRGYKRCKICSALRLKERKIKFPISDPRSMLHHLATSHREQVLNLQNKINEFGLDSEQLRAHREDDDD</sequence>
<accession>A0ACC1U4V1</accession>
<keyword evidence="2" id="KW-1185">Reference proteome</keyword>
<evidence type="ECO:0000313" key="1">
    <source>
        <dbReference type="EMBL" id="KAJ3811611.1"/>
    </source>
</evidence>
<comment type="caution">
    <text evidence="1">The sequence shown here is derived from an EMBL/GenBank/DDBJ whole genome shotgun (WGS) entry which is preliminary data.</text>
</comment>
<evidence type="ECO:0000313" key="2">
    <source>
        <dbReference type="Proteomes" id="UP001163835"/>
    </source>
</evidence>
<name>A0ACC1U4V1_9AGAR</name>
<reference evidence="1" key="1">
    <citation type="submission" date="2022-09" db="EMBL/GenBank/DDBJ databases">
        <title>A Global Phylogenomic Analysis of the Shiitake Genus Lentinula.</title>
        <authorList>
            <consortium name="DOE Joint Genome Institute"/>
            <person name="Sierra-Patev S."/>
            <person name="Min B."/>
            <person name="Naranjo-Ortiz M."/>
            <person name="Looney B."/>
            <person name="Konkel Z."/>
            <person name="Slot J.C."/>
            <person name="Sakamoto Y."/>
            <person name="Steenwyk J.L."/>
            <person name="Rokas A."/>
            <person name="Carro J."/>
            <person name="Camarero S."/>
            <person name="Ferreira P."/>
            <person name="Molpeceres G."/>
            <person name="Ruiz-Duenas F.J."/>
            <person name="Serrano A."/>
            <person name="Henrissat B."/>
            <person name="Drula E."/>
            <person name="Hughes K.W."/>
            <person name="Mata J.L."/>
            <person name="Ishikawa N.K."/>
            <person name="Vargas-Isla R."/>
            <person name="Ushijima S."/>
            <person name="Smith C.A."/>
            <person name="Ahrendt S."/>
            <person name="Andreopoulos W."/>
            <person name="He G."/>
            <person name="Labutti K."/>
            <person name="Lipzen A."/>
            <person name="Ng V."/>
            <person name="Riley R."/>
            <person name="Sandor L."/>
            <person name="Barry K."/>
            <person name="Martinez A.T."/>
            <person name="Xiao Y."/>
            <person name="Gibbons J.G."/>
            <person name="Terashima K."/>
            <person name="Grigoriev I.V."/>
            <person name="Hibbett D.S."/>
        </authorList>
    </citation>
    <scope>NUCLEOTIDE SEQUENCE</scope>
    <source>
        <strain evidence="1">TMI1499</strain>
    </source>
</reference>
<gene>
    <name evidence="1" type="ORF">F5876DRAFT_75640</name>
</gene>
<dbReference type="EMBL" id="MU795052">
    <property type="protein sequence ID" value="KAJ3811611.1"/>
    <property type="molecule type" value="Genomic_DNA"/>
</dbReference>
<proteinExistence type="predicted"/>
<dbReference type="Proteomes" id="UP001163835">
    <property type="component" value="Unassembled WGS sequence"/>
</dbReference>
<organism evidence="1 2">
    <name type="scientific">Lentinula aff. lateritia</name>
    <dbReference type="NCBI Taxonomy" id="2804960"/>
    <lineage>
        <taxon>Eukaryota</taxon>
        <taxon>Fungi</taxon>
        <taxon>Dikarya</taxon>
        <taxon>Basidiomycota</taxon>
        <taxon>Agaricomycotina</taxon>
        <taxon>Agaricomycetes</taxon>
        <taxon>Agaricomycetidae</taxon>
        <taxon>Agaricales</taxon>
        <taxon>Marasmiineae</taxon>
        <taxon>Omphalotaceae</taxon>
        <taxon>Lentinula</taxon>
    </lineage>
</organism>
<protein>
    <submittedName>
        <fullName evidence="1">Uncharacterized protein</fullName>
    </submittedName>
</protein>